<comment type="caution">
    <text evidence="1">The sequence shown here is derived from an EMBL/GenBank/DDBJ whole genome shotgun (WGS) entry which is preliminary data.</text>
</comment>
<dbReference type="Proteomes" id="UP000186736">
    <property type="component" value="Unassembled WGS sequence"/>
</dbReference>
<dbReference type="RefSeq" id="WP_075803312.1">
    <property type="nucleotide sequence ID" value="NZ_MKZO01000020.1"/>
</dbReference>
<dbReference type="EMBL" id="MKZO01000020">
    <property type="protein sequence ID" value="OLS62620.1"/>
    <property type="molecule type" value="Genomic_DNA"/>
</dbReference>
<gene>
    <name evidence="1" type="ORF">PSEMO_23820</name>
</gene>
<sequence>MTTEDQDQLNTRTRQLDAYRWALLREKHNLLGSLLRTLRDTAADLALGIGARARAGKASNEGAERILVLHGSPKLLAQRRKNGLIKALRQRGHQVVEDAIEPLASAVRHKRLYRPALRVPLRYYAHAAYAEWLARHHNPGLVLNERHGSLVIPFLRLSLNHQGRHLAQLSHATSVDPSRRLSMTDYDYYLLFGQSSLQALQRRDLRFGSTRAILAGSYLVDQRYAMPAPQGELRVLVLGVGPDKEARPGYERTYELICEWAARHPQVPVTFKAHPRSRMTFWKAAAASLGNVHLAAPHASLAEALAQSSVVLNIMSNAALEASLANRAVVYVNASGEADVLEQARFFGACVSDLDSLEERLDWLPAHYPQALSGARAFAEYHLAHGLQGQDKTAEVIDCLVQRQALPATELHETLGAATRSLPTRNTP</sequence>
<name>A0A1Q9R5D2_PSEPU</name>
<evidence type="ECO:0008006" key="3">
    <source>
        <dbReference type="Google" id="ProtNLM"/>
    </source>
</evidence>
<evidence type="ECO:0000313" key="1">
    <source>
        <dbReference type="EMBL" id="OLS62620.1"/>
    </source>
</evidence>
<dbReference type="AlphaFoldDB" id="A0A1Q9R5D2"/>
<dbReference type="SUPFAM" id="SSF53756">
    <property type="entry name" value="UDP-Glycosyltransferase/glycogen phosphorylase"/>
    <property type="match status" value="1"/>
</dbReference>
<accession>A0A1Q9R5D2</accession>
<protein>
    <recommendedName>
        <fullName evidence="3">Capsule biosynthesis protein</fullName>
    </recommendedName>
</protein>
<reference evidence="1 2" key="1">
    <citation type="submission" date="2016-10" db="EMBL/GenBank/DDBJ databases">
        <title>Genome Sequence of Pseudomonas putida GM4FR.</title>
        <authorList>
            <person name="Poehlein A."/>
            <person name="Wemheuer F."/>
            <person name="Hollensteiner J."/>
            <person name="Wemheuer B."/>
        </authorList>
    </citation>
    <scope>NUCLEOTIDE SEQUENCE [LARGE SCALE GENOMIC DNA]</scope>
    <source>
        <strain evidence="1 2">GM4FR</strain>
    </source>
</reference>
<organism evidence="1 2">
    <name type="scientific">Pseudomonas putida</name>
    <name type="common">Arthrobacter siderocapsulatus</name>
    <dbReference type="NCBI Taxonomy" id="303"/>
    <lineage>
        <taxon>Bacteria</taxon>
        <taxon>Pseudomonadati</taxon>
        <taxon>Pseudomonadota</taxon>
        <taxon>Gammaproteobacteria</taxon>
        <taxon>Pseudomonadales</taxon>
        <taxon>Pseudomonadaceae</taxon>
        <taxon>Pseudomonas</taxon>
    </lineage>
</organism>
<evidence type="ECO:0000313" key="2">
    <source>
        <dbReference type="Proteomes" id="UP000186736"/>
    </source>
</evidence>
<proteinExistence type="predicted"/>